<accession>A0AAV2ADD9</accession>
<dbReference type="Proteomes" id="UP001497382">
    <property type="component" value="Unassembled WGS sequence"/>
</dbReference>
<organism evidence="1 2">
    <name type="scientific">Larinioides sclopetarius</name>
    <dbReference type="NCBI Taxonomy" id="280406"/>
    <lineage>
        <taxon>Eukaryota</taxon>
        <taxon>Metazoa</taxon>
        <taxon>Ecdysozoa</taxon>
        <taxon>Arthropoda</taxon>
        <taxon>Chelicerata</taxon>
        <taxon>Arachnida</taxon>
        <taxon>Araneae</taxon>
        <taxon>Araneomorphae</taxon>
        <taxon>Entelegynae</taxon>
        <taxon>Araneoidea</taxon>
        <taxon>Araneidae</taxon>
        <taxon>Larinioides</taxon>
    </lineage>
</organism>
<dbReference type="EMBL" id="CAXIEN010000151">
    <property type="protein sequence ID" value="CAL1281982.1"/>
    <property type="molecule type" value="Genomic_DNA"/>
</dbReference>
<sequence>MTHFLLFDGANILCLCVCVSTLLQKFLATRLTHAQITNLNIDRKTAATLIRLRTKHHKNMKISVDGTKKYQNCLGEELTPLHAFNCPAVVADLHLLNYPTEDDLYSHNAISKALQAHHDI</sequence>
<evidence type="ECO:0000313" key="2">
    <source>
        <dbReference type="Proteomes" id="UP001497382"/>
    </source>
</evidence>
<name>A0AAV2ADD9_9ARAC</name>
<proteinExistence type="predicted"/>
<reference evidence="1 2" key="1">
    <citation type="submission" date="2024-04" db="EMBL/GenBank/DDBJ databases">
        <authorList>
            <person name="Rising A."/>
            <person name="Reimegard J."/>
            <person name="Sonavane S."/>
            <person name="Akerstrom W."/>
            <person name="Nylinder S."/>
            <person name="Hedman E."/>
            <person name="Kallberg Y."/>
        </authorList>
    </citation>
    <scope>NUCLEOTIDE SEQUENCE [LARGE SCALE GENOMIC DNA]</scope>
</reference>
<protein>
    <submittedName>
        <fullName evidence="1">Uncharacterized protein</fullName>
    </submittedName>
</protein>
<keyword evidence="2" id="KW-1185">Reference proteome</keyword>
<gene>
    <name evidence="1" type="ORF">LARSCL_LOCUS11885</name>
</gene>
<dbReference type="AlphaFoldDB" id="A0AAV2ADD9"/>
<comment type="caution">
    <text evidence="1">The sequence shown here is derived from an EMBL/GenBank/DDBJ whole genome shotgun (WGS) entry which is preliminary data.</text>
</comment>
<evidence type="ECO:0000313" key="1">
    <source>
        <dbReference type="EMBL" id="CAL1281982.1"/>
    </source>
</evidence>